<dbReference type="SUPFAM" id="SSF53822">
    <property type="entry name" value="Periplasmic binding protein-like I"/>
    <property type="match status" value="1"/>
</dbReference>
<evidence type="ECO:0000256" key="3">
    <source>
        <dbReference type="ARBA" id="ARBA00023125"/>
    </source>
</evidence>
<reference evidence="6 7" key="1">
    <citation type="submission" date="2020-01" db="EMBL/GenBank/DDBJ databases">
        <authorList>
            <person name="Lee S.D."/>
        </authorList>
    </citation>
    <scope>NUCLEOTIDE SEQUENCE [LARGE SCALE GENOMIC DNA]</scope>
    <source>
        <strain evidence="6 7">Lac-M11</strain>
    </source>
</reference>
<protein>
    <submittedName>
        <fullName evidence="6">DNA-binding transcriptional regulator CytR</fullName>
    </submittedName>
</protein>
<dbReference type="GO" id="GO:0003700">
    <property type="term" value="F:DNA-binding transcription factor activity"/>
    <property type="evidence" value="ECO:0007669"/>
    <property type="project" value="TreeGrafter"/>
</dbReference>
<feature type="domain" description="HTH lacI-type" evidence="5">
    <location>
        <begin position="10"/>
        <end position="64"/>
    </location>
</feature>
<dbReference type="InterPro" id="IPR028082">
    <property type="entry name" value="Peripla_BP_I"/>
</dbReference>
<evidence type="ECO:0000256" key="4">
    <source>
        <dbReference type="ARBA" id="ARBA00023163"/>
    </source>
</evidence>
<evidence type="ECO:0000256" key="2">
    <source>
        <dbReference type="ARBA" id="ARBA00023015"/>
    </source>
</evidence>
<dbReference type="SMART" id="SM00354">
    <property type="entry name" value="HTH_LACI"/>
    <property type="match status" value="1"/>
</dbReference>
<evidence type="ECO:0000313" key="6">
    <source>
        <dbReference type="EMBL" id="NGX89905.1"/>
    </source>
</evidence>
<dbReference type="Gene3D" id="3.40.50.2300">
    <property type="match status" value="2"/>
</dbReference>
<dbReference type="PROSITE" id="PS50932">
    <property type="entry name" value="HTH_LACI_2"/>
    <property type="match status" value="1"/>
</dbReference>
<dbReference type="CDD" id="cd01392">
    <property type="entry name" value="HTH_LacI"/>
    <property type="match status" value="1"/>
</dbReference>
<reference evidence="6 7" key="2">
    <citation type="submission" date="2020-03" db="EMBL/GenBank/DDBJ databases">
        <title>Rahnella aceri sp. nov., isoated from traditional Jeju Makgeolli.</title>
        <authorList>
            <person name="Kim I.S."/>
            <person name="Jeon D."/>
        </authorList>
    </citation>
    <scope>NUCLEOTIDE SEQUENCE [LARGE SCALE GENOMIC DNA]</scope>
    <source>
        <strain evidence="6 7">Lac-M11</strain>
    </source>
</reference>
<comment type="caution">
    <text evidence="6">The sequence shown here is derived from an EMBL/GenBank/DDBJ whole genome shotgun (WGS) entry which is preliminary data.</text>
</comment>
<accession>A0A6M2BAE7</accession>
<dbReference type="AlphaFoldDB" id="A0A6M2BAE7"/>
<dbReference type="Pfam" id="PF00532">
    <property type="entry name" value="Peripla_BP_1"/>
    <property type="match status" value="1"/>
</dbReference>
<dbReference type="NCBIfam" id="NF008269">
    <property type="entry name" value="PRK11041.1"/>
    <property type="match status" value="1"/>
</dbReference>
<dbReference type="RefSeq" id="WP_152325028.1">
    <property type="nucleotide sequence ID" value="NZ_JAADJS010000008.1"/>
</dbReference>
<keyword evidence="3 6" id="KW-0238">DNA-binding</keyword>
<dbReference type="InterPro" id="IPR000843">
    <property type="entry name" value="HTH_LacI"/>
</dbReference>
<dbReference type="PROSITE" id="PS00356">
    <property type="entry name" value="HTH_LACI_1"/>
    <property type="match status" value="1"/>
</dbReference>
<keyword evidence="1" id="KW-0678">Repressor</keyword>
<organism evidence="6 7">
    <name type="scientific">Rahnella contaminans</name>
    <dbReference type="NCBI Taxonomy" id="2703882"/>
    <lineage>
        <taxon>Bacteria</taxon>
        <taxon>Pseudomonadati</taxon>
        <taxon>Pseudomonadota</taxon>
        <taxon>Gammaproteobacteria</taxon>
        <taxon>Enterobacterales</taxon>
        <taxon>Yersiniaceae</taxon>
        <taxon>Rahnella</taxon>
    </lineage>
</organism>
<dbReference type="InterPro" id="IPR001761">
    <property type="entry name" value="Peripla_BP/Lac1_sug-bd_dom"/>
</dbReference>
<dbReference type="SUPFAM" id="SSF47413">
    <property type="entry name" value="lambda repressor-like DNA-binding domains"/>
    <property type="match status" value="1"/>
</dbReference>
<keyword evidence="4" id="KW-0804">Transcription</keyword>
<dbReference type="PANTHER" id="PTHR30146">
    <property type="entry name" value="LACI-RELATED TRANSCRIPTIONAL REPRESSOR"/>
    <property type="match status" value="1"/>
</dbReference>
<evidence type="ECO:0000256" key="1">
    <source>
        <dbReference type="ARBA" id="ARBA00022491"/>
    </source>
</evidence>
<dbReference type="Pfam" id="PF00356">
    <property type="entry name" value="LacI"/>
    <property type="match status" value="1"/>
</dbReference>
<dbReference type="InterPro" id="IPR010982">
    <property type="entry name" value="Lambda_DNA-bd_dom_sf"/>
</dbReference>
<sequence length="342" mass="37408">MDHKKELPAATMKDVAEQAGVSTATVSRALMNPEKVSASTRQKVDQAVMAVGYSPHALSRNLKRNESRTILVIVPDICDPFFADLIKGIERTAAESGYLVLIGDCAQQNQQEKTFINLIITKQIDGMLLLGSDLPFDASKEEQRNLPPMVMANEFAPELELPTVHIDNLTAAFEAVHYLLNLGHQRIACIEGPKHMPLCQYRSQGYVQALRRNGISVENALTAQGDFTYESGARAVSELMALPSPPTAIFCHNDIMAIGAMFQAKKMGLRIPQDLSVVGFDDIKASQFTDPPLTTVAQPRFQLGRQAMLLLLEQLQGNPVQNGSLLLDSELVVRQSTAAPKA</sequence>
<proteinExistence type="predicted"/>
<dbReference type="GO" id="GO:0000976">
    <property type="term" value="F:transcription cis-regulatory region binding"/>
    <property type="evidence" value="ECO:0007669"/>
    <property type="project" value="TreeGrafter"/>
</dbReference>
<name>A0A6M2BAE7_9GAMM</name>
<evidence type="ECO:0000259" key="5">
    <source>
        <dbReference type="PROSITE" id="PS50932"/>
    </source>
</evidence>
<dbReference type="Proteomes" id="UP000476696">
    <property type="component" value="Unassembled WGS sequence"/>
</dbReference>
<keyword evidence="2" id="KW-0805">Transcription regulation</keyword>
<evidence type="ECO:0000313" key="7">
    <source>
        <dbReference type="Proteomes" id="UP000476696"/>
    </source>
</evidence>
<dbReference type="CDD" id="cd06284">
    <property type="entry name" value="PBP1_LacI-like"/>
    <property type="match status" value="1"/>
</dbReference>
<dbReference type="EMBL" id="JAADJS010000008">
    <property type="protein sequence ID" value="NGX89905.1"/>
    <property type="molecule type" value="Genomic_DNA"/>
</dbReference>
<keyword evidence="7" id="KW-1185">Reference proteome</keyword>
<dbReference type="PANTHER" id="PTHR30146:SF151">
    <property type="entry name" value="HTH-TYPE TRANSCRIPTIONAL REPRESSOR CYTR"/>
    <property type="match status" value="1"/>
</dbReference>
<gene>
    <name evidence="6" type="primary">cytR</name>
    <name evidence="6" type="ORF">GW579_22765</name>
</gene>
<dbReference type="Gene3D" id="1.10.260.40">
    <property type="entry name" value="lambda repressor-like DNA-binding domains"/>
    <property type="match status" value="1"/>
</dbReference>